<dbReference type="AlphaFoldDB" id="A0A7C3QU93"/>
<dbReference type="PANTHER" id="PTHR13932">
    <property type="entry name" value="COPROPORPHYRINIGEN III OXIDASE"/>
    <property type="match status" value="1"/>
</dbReference>
<dbReference type="PROSITE" id="PS51918">
    <property type="entry name" value="RADICAL_SAM"/>
    <property type="match status" value="1"/>
</dbReference>
<dbReference type="PANTHER" id="PTHR13932:SF5">
    <property type="entry name" value="RADICAL S-ADENOSYL METHIONINE DOMAIN-CONTAINING PROTEIN 1, MITOCHONDRIAL"/>
    <property type="match status" value="1"/>
</dbReference>
<dbReference type="CDD" id="cd01335">
    <property type="entry name" value="Radical_SAM"/>
    <property type="match status" value="1"/>
</dbReference>
<dbReference type="GO" id="GO:0005737">
    <property type="term" value="C:cytoplasm"/>
    <property type="evidence" value="ECO:0007669"/>
    <property type="project" value="TreeGrafter"/>
</dbReference>
<dbReference type="SMART" id="SM00729">
    <property type="entry name" value="Elp3"/>
    <property type="match status" value="1"/>
</dbReference>
<organism evidence="2">
    <name type="scientific">Leptospirillum ferriphilum</name>
    <dbReference type="NCBI Taxonomy" id="178606"/>
    <lineage>
        <taxon>Bacteria</taxon>
        <taxon>Pseudomonadati</taxon>
        <taxon>Nitrospirota</taxon>
        <taxon>Nitrospiria</taxon>
        <taxon>Nitrospirales</taxon>
        <taxon>Nitrospiraceae</taxon>
        <taxon>Leptospirillum</taxon>
    </lineage>
</organism>
<protein>
    <submittedName>
        <fullName evidence="2">Coproporphyrinogen III oxidase family protein</fullName>
    </submittedName>
</protein>
<dbReference type="GO" id="GO:0003824">
    <property type="term" value="F:catalytic activity"/>
    <property type="evidence" value="ECO:0007669"/>
    <property type="project" value="InterPro"/>
</dbReference>
<reference evidence="2" key="1">
    <citation type="journal article" date="2020" name="mSystems">
        <title>Genome- and Community-Level Interaction Insights into Carbon Utilization and Element Cycling Functions of Hydrothermarchaeota in Hydrothermal Sediment.</title>
        <authorList>
            <person name="Zhou Z."/>
            <person name="Liu Y."/>
            <person name="Xu W."/>
            <person name="Pan J."/>
            <person name="Luo Z.H."/>
            <person name="Li M."/>
        </authorList>
    </citation>
    <scope>NUCLEOTIDE SEQUENCE [LARGE SCALE GENOMIC DNA]</scope>
    <source>
        <strain evidence="2">SpSt-902</strain>
    </source>
</reference>
<dbReference type="Pfam" id="PF04055">
    <property type="entry name" value="Radical_SAM"/>
    <property type="match status" value="1"/>
</dbReference>
<dbReference type="InterPro" id="IPR006638">
    <property type="entry name" value="Elp3/MiaA/NifB-like_rSAM"/>
</dbReference>
<proteinExistence type="predicted"/>
<name>A0A7C3QU93_9BACT</name>
<dbReference type="SUPFAM" id="SSF102114">
    <property type="entry name" value="Radical SAM enzymes"/>
    <property type="match status" value="1"/>
</dbReference>
<feature type="domain" description="Radical SAM core" evidence="1">
    <location>
        <begin position="6"/>
        <end position="225"/>
    </location>
</feature>
<dbReference type="InterPro" id="IPR023404">
    <property type="entry name" value="rSAM_horseshoe"/>
</dbReference>
<dbReference type="InterPro" id="IPR007197">
    <property type="entry name" value="rSAM"/>
</dbReference>
<gene>
    <name evidence="2" type="ORF">ENX03_06405</name>
</gene>
<evidence type="ECO:0000313" key="2">
    <source>
        <dbReference type="EMBL" id="HFT93555.1"/>
    </source>
</evidence>
<sequence>MAFDPTFFQTIRTLYVQVPFCPERCDYCSIPVSLRPDLASGYVEALFREKERLLQREDLSRLETLYIGGGTPTVLEPGLLSDLLEGLKKDLPPLAEITVESRPDVLTEEMLSLLDSKGITRLSVGMESVTSPQMGFLGRTMDPVDSVRFIEFVRNRFSGQLSMDFIVGGPGYEENRFLLAARSLLTEGLDHLSVYPLTLEDRTSLKARHLRKELPCDLEEKAGKDWQSAVRKLSALGWHRYEVANFARSSQTECRHNLSVWQGFDYAGLGAGAHQRIRNVRTVNLPSIRSYELSVRRDMHPVHLNETLTDQEALLEVLYTNARISYGFPIDWVSSGQTGKEMMRLLGEWIACGWIDPLRLKEGRLVFTHAGWDQLDTLLGHLWSVLD</sequence>
<dbReference type="GO" id="GO:0051539">
    <property type="term" value="F:4 iron, 4 sulfur cluster binding"/>
    <property type="evidence" value="ECO:0007669"/>
    <property type="project" value="TreeGrafter"/>
</dbReference>
<dbReference type="Gene3D" id="3.80.30.20">
    <property type="entry name" value="tm_1862 like domain"/>
    <property type="match status" value="1"/>
</dbReference>
<dbReference type="EMBL" id="DTMM01000126">
    <property type="protein sequence ID" value="HFT93555.1"/>
    <property type="molecule type" value="Genomic_DNA"/>
</dbReference>
<dbReference type="GO" id="GO:0006779">
    <property type="term" value="P:porphyrin-containing compound biosynthetic process"/>
    <property type="evidence" value="ECO:0007669"/>
    <property type="project" value="TreeGrafter"/>
</dbReference>
<comment type="caution">
    <text evidence="2">The sequence shown here is derived from an EMBL/GenBank/DDBJ whole genome shotgun (WGS) entry which is preliminary data.</text>
</comment>
<accession>A0A7C3QU93</accession>
<dbReference type="SFLD" id="SFLDG01065">
    <property type="entry name" value="anaerobic_coproporphyrinogen-I"/>
    <property type="match status" value="1"/>
</dbReference>
<dbReference type="InterPro" id="IPR034505">
    <property type="entry name" value="Coproporphyrinogen-III_oxidase"/>
</dbReference>
<evidence type="ECO:0000259" key="1">
    <source>
        <dbReference type="PROSITE" id="PS51918"/>
    </source>
</evidence>
<dbReference type="InterPro" id="IPR058240">
    <property type="entry name" value="rSAM_sf"/>
</dbReference>
<dbReference type="SFLD" id="SFLDS00029">
    <property type="entry name" value="Radical_SAM"/>
    <property type="match status" value="1"/>
</dbReference>